<dbReference type="InterPro" id="IPR002347">
    <property type="entry name" value="SDR_fam"/>
</dbReference>
<dbReference type="InterPro" id="IPR036291">
    <property type="entry name" value="NAD(P)-bd_dom_sf"/>
</dbReference>
<accession>A0A3B0SKJ4</accession>
<dbReference type="AlphaFoldDB" id="A0A3B0SKJ4"/>
<dbReference type="EC" id="1.1.1.100" evidence="3"/>
<gene>
    <name evidence="3" type="ORF">MNBD_ACTINO01-1891</name>
</gene>
<reference evidence="3" key="1">
    <citation type="submission" date="2018-06" db="EMBL/GenBank/DDBJ databases">
        <authorList>
            <person name="Zhirakovskaya E."/>
        </authorList>
    </citation>
    <scope>NUCLEOTIDE SEQUENCE</scope>
</reference>
<sequence>MNVLITGAGAGIGAAIAKELAGRGDRVIVTDIDEAAAQVVAEELGTLGLRLDVTDPESLVIAADAAERAFGPLTGWVSNAGVSSMYPFTEIPQDEWDRNMDINAKGAFLAGQEAARRFQASNVDGVIVNVASMAGKAGAAPFLAHYVASKFAVVGLTQAMAAELAPAGIRVNSVCPGYVVTGMQERELAWEARLRGVDVDEVKRLYIADTPMGRLETPEDVASVVAFLLSDAARFITGEAISVNGGAFMD</sequence>
<dbReference type="PRINTS" id="PR00081">
    <property type="entry name" value="GDHRDH"/>
</dbReference>
<dbReference type="PANTHER" id="PTHR42760:SF133">
    <property type="entry name" value="3-OXOACYL-[ACYL-CARRIER-PROTEIN] REDUCTASE"/>
    <property type="match status" value="1"/>
</dbReference>
<dbReference type="Pfam" id="PF13561">
    <property type="entry name" value="adh_short_C2"/>
    <property type="match status" value="1"/>
</dbReference>
<evidence type="ECO:0000256" key="1">
    <source>
        <dbReference type="ARBA" id="ARBA00006484"/>
    </source>
</evidence>
<dbReference type="CDD" id="cd05233">
    <property type="entry name" value="SDR_c"/>
    <property type="match status" value="1"/>
</dbReference>
<keyword evidence="2 3" id="KW-0560">Oxidoreductase</keyword>
<dbReference type="EMBL" id="UOEI01000303">
    <property type="protein sequence ID" value="VAW01497.1"/>
    <property type="molecule type" value="Genomic_DNA"/>
</dbReference>
<evidence type="ECO:0000256" key="2">
    <source>
        <dbReference type="ARBA" id="ARBA00023002"/>
    </source>
</evidence>
<dbReference type="PRINTS" id="PR00080">
    <property type="entry name" value="SDRFAMILY"/>
</dbReference>
<comment type="similarity">
    <text evidence="1">Belongs to the short-chain dehydrogenases/reductases (SDR) family.</text>
</comment>
<protein>
    <submittedName>
        <fullName evidence="3">3-oxoacyl-[acyl-carrier protein] reductase</fullName>
        <ecNumber evidence="3">1.1.1.100</ecNumber>
    </submittedName>
</protein>
<dbReference type="Gene3D" id="3.40.50.720">
    <property type="entry name" value="NAD(P)-binding Rossmann-like Domain"/>
    <property type="match status" value="1"/>
</dbReference>
<organism evidence="3">
    <name type="scientific">hydrothermal vent metagenome</name>
    <dbReference type="NCBI Taxonomy" id="652676"/>
    <lineage>
        <taxon>unclassified sequences</taxon>
        <taxon>metagenomes</taxon>
        <taxon>ecological metagenomes</taxon>
    </lineage>
</organism>
<dbReference type="SUPFAM" id="SSF51735">
    <property type="entry name" value="NAD(P)-binding Rossmann-fold domains"/>
    <property type="match status" value="1"/>
</dbReference>
<proteinExistence type="inferred from homology"/>
<dbReference type="FunFam" id="3.40.50.720:FF:000084">
    <property type="entry name" value="Short-chain dehydrogenase reductase"/>
    <property type="match status" value="1"/>
</dbReference>
<name>A0A3B0SKJ4_9ZZZZ</name>
<dbReference type="GO" id="GO:0004316">
    <property type="term" value="F:3-oxoacyl-[acyl-carrier-protein] reductase (NADPH) activity"/>
    <property type="evidence" value="ECO:0007669"/>
    <property type="project" value="UniProtKB-EC"/>
</dbReference>
<dbReference type="PANTHER" id="PTHR42760">
    <property type="entry name" value="SHORT-CHAIN DEHYDROGENASES/REDUCTASES FAMILY MEMBER"/>
    <property type="match status" value="1"/>
</dbReference>
<evidence type="ECO:0000313" key="3">
    <source>
        <dbReference type="EMBL" id="VAW01497.1"/>
    </source>
</evidence>